<evidence type="ECO:0000313" key="3">
    <source>
        <dbReference type="EMBL" id="EST05274.1"/>
    </source>
</evidence>
<dbReference type="SUPFAM" id="SSF109604">
    <property type="entry name" value="HD-domain/PDEase-like"/>
    <property type="match status" value="1"/>
</dbReference>
<sequence length="283" mass="31411">MDDLSPVLASTSLYAPASRLPPSQKADIIAAAESFVESAFAHHDPSHDYHHVHRVRLLALSLTRSPEAGAVDKLVVELGALFHDLTDAKYSSSTTPSSVLAPFWADPVCSGVTRGQRESVEHIVSNVSWSKDERRRRTPPHHRTEHDTQLQSWLDSCREFHCVSDADRLDAIGSIGVLRPLYVPPNNPTDNPVPPAEQAEGYNGSAVGHFYEKLLKIRGDRLYTIAGRNEAERRQGAMRAFLDELDLEWLVGKQGSEMALLEDEEEEEGEEFHEEQGTNGVQA</sequence>
<dbReference type="eggNOG" id="ENOG502QSR7">
    <property type="taxonomic scope" value="Eukaryota"/>
</dbReference>
<dbReference type="Gene3D" id="1.10.3210.50">
    <property type="match status" value="1"/>
</dbReference>
<dbReference type="EMBL" id="KI545892">
    <property type="protein sequence ID" value="EST05274.1"/>
    <property type="molecule type" value="Genomic_DNA"/>
</dbReference>
<dbReference type="PANTHER" id="PTHR33594">
    <property type="entry name" value="SUPERFAMILY HYDROLASE, PUTATIVE (AFU_ORTHOLOGUE AFUA_1G03035)-RELATED"/>
    <property type="match status" value="1"/>
</dbReference>
<dbReference type="PANTHER" id="PTHR33594:SF1">
    <property type="entry name" value="HD_PDEASE DOMAIN-CONTAINING PROTEIN"/>
    <property type="match status" value="1"/>
</dbReference>
<dbReference type="SMART" id="SM00471">
    <property type="entry name" value="HDc"/>
    <property type="match status" value="1"/>
</dbReference>
<dbReference type="InterPro" id="IPR003607">
    <property type="entry name" value="HD/PDEase_dom"/>
</dbReference>
<dbReference type="OMA" id="HDPSHDY"/>
<feature type="compositionally biased region" description="Acidic residues" evidence="1">
    <location>
        <begin position="261"/>
        <end position="273"/>
    </location>
</feature>
<dbReference type="Proteomes" id="UP000019377">
    <property type="component" value="Unassembled WGS sequence"/>
</dbReference>
<gene>
    <name evidence="3" type="ORF">PSEUBRA_SCAF6g00837</name>
</gene>
<organism evidence="3 4">
    <name type="scientific">Kalmanozyma brasiliensis (strain GHG001)</name>
    <name type="common">Yeast</name>
    <name type="synonym">Pseudozyma brasiliensis</name>
    <dbReference type="NCBI Taxonomy" id="1365824"/>
    <lineage>
        <taxon>Eukaryota</taxon>
        <taxon>Fungi</taxon>
        <taxon>Dikarya</taxon>
        <taxon>Basidiomycota</taxon>
        <taxon>Ustilaginomycotina</taxon>
        <taxon>Ustilaginomycetes</taxon>
        <taxon>Ustilaginales</taxon>
        <taxon>Ustilaginaceae</taxon>
        <taxon>Kalmanozyma</taxon>
    </lineage>
</organism>
<keyword evidence="4" id="KW-1185">Reference proteome</keyword>
<feature type="domain" description="HD/PDEase" evidence="2">
    <location>
        <begin position="44"/>
        <end position="181"/>
    </location>
</feature>
<evidence type="ECO:0000259" key="2">
    <source>
        <dbReference type="SMART" id="SM00471"/>
    </source>
</evidence>
<evidence type="ECO:0000256" key="1">
    <source>
        <dbReference type="SAM" id="MobiDB-lite"/>
    </source>
</evidence>
<protein>
    <recommendedName>
        <fullName evidence="2">HD/PDEase domain-containing protein</fullName>
    </recommendedName>
</protein>
<dbReference type="CDD" id="cd00077">
    <property type="entry name" value="HDc"/>
    <property type="match status" value="1"/>
</dbReference>
<name>V5ETD8_KALBG</name>
<dbReference type="STRING" id="1365824.V5ETD8"/>
<feature type="region of interest" description="Disordered" evidence="1">
    <location>
        <begin position="261"/>
        <end position="283"/>
    </location>
</feature>
<dbReference type="OrthoDB" id="16547at2759"/>
<evidence type="ECO:0000313" key="4">
    <source>
        <dbReference type="Proteomes" id="UP000019377"/>
    </source>
</evidence>
<dbReference type="AlphaFoldDB" id="V5ETD8"/>
<reference evidence="4" key="1">
    <citation type="journal article" date="2013" name="Genome Announc.">
        <title>Draft genome sequence of Pseudozyma brasiliensis sp. nov. strain GHG001, a high producer of endo-1,4-xylanase isolated from an insect pest of sugarcane.</title>
        <authorList>
            <person name="Oliveira J.V.D.C."/>
            <person name="dos Santos R.A.C."/>
            <person name="Borges T.A."/>
            <person name="Riano-Pachon D.M."/>
            <person name="Goldman G.H."/>
        </authorList>
    </citation>
    <scope>NUCLEOTIDE SEQUENCE [LARGE SCALE GENOMIC DNA]</scope>
    <source>
        <strain evidence="4">GHG001</strain>
    </source>
</reference>
<dbReference type="HOGENOM" id="CLU_036524_2_0_1"/>
<proteinExistence type="predicted"/>
<accession>V5ETD8</accession>